<keyword evidence="2" id="KW-1185">Reference proteome</keyword>
<dbReference type="EMBL" id="MU797167">
    <property type="protein sequence ID" value="KAJ3803624.1"/>
    <property type="molecule type" value="Genomic_DNA"/>
</dbReference>
<feature type="non-terminal residue" evidence="1">
    <location>
        <position position="1"/>
    </location>
</feature>
<feature type="non-terminal residue" evidence="1">
    <location>
        <position position="179"/>
    </location>
</feature>
<protein>
    <submittedName>
        <fullName evidence="1">Uncharacterized protein</fullName>
    </submittedName>
</protein>
<comment type="caution">
    <text evidence="1">The sequence shown here is derived from an EMBL/GenBank/DDBJ whole genome shotgun (WGS) entry which is preliminary data.</text>
</comment>
<dbReference type="Proteomes" id="UP001163835">
    <property type="component" value="Unassembled WGS sequence"/>
</dbReference>
<reference evidence="1" key="1">
    <citation type="submission" date="2022-09" db="EMBL/GenBank/DDBJ databases">
        <title>A Global Phylogenomic Analysis of the Shiitake Genus Lentinula.</title>
        <authorList>
            <consortium name="DOE Joint Genome Institute"/>
            <person name="Sierra-Patev S."/>
            <person name="Min B."/>
            <person name="Naranjo-Ortiz M."/>
            <person name="Looney B."/>
            <person name="Konkel Z."/>
            <person name="Slot J.C."/>
            <person name="Sakamoto Y."/>
            <person name="Steenwyk J.L."/>
            <person name="Rokas A."/>
            <person name="Carro J."/>
            <person name="Camarero S."/>
            <person name="Ferreira P."/>
            <person name="Molpeceres G."/>
            <person name="Ruiz-Duenas F.J."/>
            <person name="Serrano A."/>
            <person name="Henrissat B."/>
            <person name="Drula E."/>
            <person name="Hughes K.W."/>
            <person name="Mata J.L."/>
            <person name="Ishikawa N.K."/>
            <person name="Vargas-Isla R."/>
            <person name="Ushijima S."/>
            <person name="Smith C.A."/>
            <person name="Ahrendt S."/>
            <person name="Andreopoulos W."/>
            <person name="He G."/>
            <person name="Labutti K."/>
            <person name="Lipzen A."/>
            <person name="Ng V."/>
            <person name="Riley R."/>
            <person name="Sandor L."/>
            <person name="Barry K."/>
            <person name="Martinez A.T."/>
            <person name="Xiao Y."/>
            <person name="Gibbons J.G."/>
            <person name="Terashima K."/>
            <person name="Grigoriev I.V."/>
            <person name="Hibbett D.S."/>
        </authorList>
    </citation>
    <scope>NUCLEOTIDE SEQUENCE</scope>
    <source>
        <strain evidence="1">TMI1499</strain>
    </source>
</reference>
<evidence type="ECO:0000313" key="1">
    <source>
        <dbReference type="EMBL" id="KAJ3803624.1"/>
    </source>
</evidence>
<organism evidence="1 2">
    <name type="scientific">Lentinula aff. lateritia</name>
    <dbReference type="NCBI Taxonomy" id="2804960"/>
    <lineage>
        <taxon>Eukaryota</taxon>
        <taxon>Fungi</taxon>
        <taxon>Dikarya</taxon>
        <taxon>Basidiomycota</taxon>
        <taxon>Agaricomycotina</taxon>
        <taxon>Agaricomycetes</taxon>
        <taxon>Agaricomycetidae</taxon>
        <taxon>Agaricales</taxon>
        <taxon>Marasmiineae</taxon>
        <taxon>Omphalotaceae</taxon>
        <taxon>Lentinula</taxon>
    </lineage>
</organism>
<evidence type="ECO:0000313" key="2">
    <source>
        <dbReference type="Proteomes" id="UP001163835"/>
    </source>
</evidence>
<gene>
    <name evidence="1" type="ORF">F5876DRAFT_23008</name>
</gene>
<sequence length="179" mass="20619">LNPTQTLLMGWQNNGNSTKSNIEMDGLACIIQRPDFRVDELQGYNAQTANEKITKADENWERNRFKDLFTETSVEIEVPSGDAQIPPKKFIIPQLLYRDPLSVIHAAFADRLASQFHFTPFKLFQQVEDEEGNSFLQHVQTDLYNSDMFIEEHKNLQHAPTDNKDCKQEKVVAALMCWS</sequence>
<name>A0ACC1TGD1_9AGAR</name>
<proteinExistence type="predicted"/>
<accession>A0ACC1TGD1</accession>